<evidence type="ECO:0000256" key="6">
    <source>
        <dbReference type="SAM" id="MobiDB-lite"/>
    </source>
</evidence>
<evidence type="ECO:0000256" key="3">
    <source>
        <dbReference type="ARBA" id="ARBA00023242"/>
    </source>
</evidence>
<sequence length="368" mass="39928">MATVEDIEKGHHHHHQQHRHISSSPTTTSNLPRDLLKRFMAVNNQHHNLPLPVAKQDEEEIELSLGLSMNGRFGVDPTAKKIKRTSSIPEFVKNARDEEVGYGVAVGIAINPLMRTCSLPTETEEEWRKRKELQTLRRMEARRKRSEKQRNLKAMRERAFAAEGSNPVEQGAGGFNEVATSLGRTVSLTTRVSGLGLNGDKEKEKGSGVALATPSPPSQGSVGSSGISEPESQQGQGTTPVEARSPVGANLLLDSELKSSVPLGARVAENSNKSDAGNQPNKHSSPENRTKDIVKNLLEDMPCVSTKGEGPNGKRIEGFLYRYGKGEEVRIVCVCHGSFLSPSEFVKHAGGGDVANPLKHIVVSPSFS</sequence>
<proteinExistence type="inferred from homology"/>
<feature type="region of interest" description="Disordered" evidence="6">
    <location>
        <begin position="269"/>
        <end position="289"/>
    </location>
</feature>
<evidence type="ECO:0000256" key="4">
    <source>
        <dbReference type="RuleBase" id="RU369029"/>
    </source>
</evidence>
<name>A0A8B8LAI5_ABRPR</name>
<feature type="region of interest" description="Disordered" evidence="6">
    <location>
        <begin position="193"/>
        <end position="243"/>
    </location>
</feature>
<dbReference type="InterPro" id="IPR031307">
    <property type="entry name" value="Ninja_fam"/>
</dbReference>
<dbReference type="GO" id="GO:0007165">
    <property type="term" value="P:signal transduction"/>
    <property type="evidence" value="ECO:0007669"/>
    <property type="project" value="InterPro"/>
</dbReference>
<dbReference type="PANTHER" id="PTHR31413">
    <property type="entry name" value="AFP HOMOLOG 2"/>
    <property type="match status" value="1"/>
</dbReference>
<dbReference type="AlphaFoldDB" id="A0A8B8LAI5"/>
<protein>
    <recommendedName>
        <fullName evidence="4">Ninja-family protein</fullName>
    </recommendedName>
    <alternativeName>
        <fullName evidence="4">ABI-binding protein</fullName>
    </alternativeName>
</protein>
<dbReference type="GO" id="GO:0009737">
    <property type="term" value="P:response to abscisic acid"/>
    <property type="evidence" value="ECO:0007669"/>
    <property type="project" value="TreeGrafter"/>
</dbReference>
<feature type="compositionally biased region" description="Polar residues" evidence="6">
    <location>
        <begin position="269"/>
        <end position="283"/>
    </location>
</feature>
<reference evidence="9" key="1">
    <citation type="journal article" date="2019" name="Toxins">
        <title>Detection of Abrin-Like and Prepropulchellin-Like Toxin Genes and Transcripts Using Whole Genome Sequencing and Full-Length Transcript Sequencing of Abrus precatorius.</title>
        <authorList>
            <person name="Hovde B.T."/>
            <person name="Daligault H.E."/>
            <person name="Hanschen E.R."/>
            <person name="Kunde Y.A."/>
            <person name="Johnson M.B."/>
            <person name="Starkenburg S.R."/>
            <person name="Johnson S.L."/>
        </authorList>
    </citation>
    <scope>NUCLEOTIDE SEQUENCE [LARGE SCALE GENOMIC DNA]</scope>
</reference>
<evidence type="ECO:0000256" key="5">
    <source>
        <dbReference type="SAM" id="Coils"/>
    </source>
</evidence>
<keyword evidence="3 4" id="KW-0539">Nucleus</keyword>
<feature type="domain" description="Tify" evidence="8">
    <location>
        <begin position="330"/>
        <end position="363"/>
    </location>
</feature>
<comment type="function">
    <text evidence="4">Acts as a negative regulator of abscisic acid (ABA) response.</text>
</comment>
<feature type="domain" description="Ethylene-responsive binding factor-associated repression" evidence="7">
    <location>
        <begin position="57"/>
        <end position="90"/>
    </location>
</feature>
<comment type="similarity">
    <text evidence="2 4">Belongs to the Ninja family.</text>
</comment>
<feature type="compositionally biased region" description="Basic residues" evidence="6">
    <location>
        <begin position="10"/>
        <end position="21"/>
    </location>
</feature>
<dbReference type="GO" id="GO:0045892">
    <property type="term" value="P:negative regulation of DNA-templated transcription"/>
    <property type="evidence" value="ECO:0007669"/>
    <property type="project" value="TreeGrafter"/>
</dbReference>
<gene>
    <name evidence="10" type="primary">LOC113862772</name>
</gene>
<evidence type="ECO:0000313" key="9">
    <source>
        <dbReference type="Proteomes" id="UP000694853"/>
    </source>
</evidence>
<feature type="compositionally biased region" description="Polar residues" evidence="6">
    <location>
        <begin position="230"/>
        <end position="239"/>
    </location>
</feature>
<dbReference type="GeneID" id="113862772"/>
<evidence type="ECO:0000313" key="10">
    <source>
        <dbReference type="RefSeq" id="XP_027351764.1"/>
    </source>
</evidence>
<dbReference type="KEGG" id="aprc:113862772"/>
<dbReference type="RefSeq" id="XP_027351764.1">
    <property type="nucleotide sequence ID" value="XM_027495963.1"/>
</dbReference>
<accession>A0A8B8LAI5</accession>
<feature type="region of interest" description="Disordered" evidence="6">
    <location>
        <begin position="1"/>
        <end position="30"/>
    </location>
</feature>
<feature type="coiled-coil region" evidence="5">
    <location>
        <begin position="129"/>
        <end position="158"/>
    </location>
</feature>
<evidence type="ECO:0000259" key="8">
    <source>
        <dbReference type="Pfam" id="PF16135"/>
    </source>
</evidence>
<dbReference type="Pfam" id="PF16136">
    <property type="entry name" value="NLS_NINJA_AFP"/>
    <property type="match status" value="1"/>
</dbReference>
<comment type="subcellular location">
    <subcellularLocation>
        <location evidence="1 4">Nucleus</location>
    </subcellularLocation>
</comment>
<keyword evidence="5" id="KW-0175">Coiled coil</keyword>
<dbReference type="GO" id="GO:0005634">
    <property type="term" value="C:nucleus"/>
    <property type="evidence" value="ECO:0007669"/>
    <property type="project" value="UniProtKB-SubCell"/>
</dbReference>
<dbReference type="Proteomes" id="UP000694853">
    <property type="component" value="Unplaced"/>
</dbReference>
<evidence type="ECO:0000256" key="1">
    <source>
        <dbReference type="ARBA" id="ARBA00004123"/>
    </source>
</evidence>
<evidence type="ECO:0000256" key="2">
    <source>
        <dbReference type="ARBA" id="ARBA00006081"/>
    </source>
</evidence>
<reference evidence="10" key="2">
    <citation type="submission" date="2025-08" db="UniProtKB">
        <authorList>
            <consortium name="RefSeq"/>
        </authorList>
    </citation>
    <scope>IDENTIFICATION</scope>
    <source>
        <tissue evidence="10">Young leaves</tissue>
    </source>
</reference>
<dbReference type="Pfam" id="PF07897">
    <property type="entry name" value="EAR"/>
    <property type="match status" value="1"/>
</dbReference>
<feature type="compositionally biased region" description="Low complexity" evidence="6">
    <location>
        <begin position="218"/>
        <end position="228"/>
    </location>
</feature>
<evidence type="ECO:0000259" key="7">
    <source>
        <dbReference type="Pfam" id="PF07897"/>
    </source>
</evidence>
<organism evidence="9 10">
    <name type="scientific">Abrus precatorius</name>
    <name type="common">Indian licorice</name>
    <name type="synonym">Glycine abrus</name>
    <dbReference type="NCBI Taxonomy" id="3816"/>
    <lineage>
        <taxon>Eukaryota</taxon>
        <taxon>Viridiplantae</taxon>
        <taxon>Streptophyta</taxon>
        <taxon>Embryophyta</taxon>
        <taxon>Tracheophyta</taxon>
        <taxon>Spermatophyta</taxon>
        <taxon>Magnoliopsida</taxon>
        <taxon>eudicotyledons</taxon>
        <taxon>Gunneridae</taxon>
        <taxon>Pentapetalae</taxon>
        <taxon>rosids</taxon>
        <taxon>fabids</taxon>
        <taxon>Fabales</taxon>
        <taxon>Fabaceae</taxon>
        <taxon>Papilionoideae</taxon>
        <taxon>50 kb inversion clade</taxon>
        <taxon>NPAAA clade</taxon>
        <taxon>indigoferoid/millettioid clade</taxon>
        <taxon>Abreae</taxon>
        <taxon>Abrus</taxon>
    </lineage>
</organism>
<dbReference type="PANTHER" id="PTHR31413:SF31">
    <property type="entry name" value="NINJA-FAMILY PROTEIN AFP3"/>
    <property type="match status" value="1"/>
</dbReference>
<dbReference type="InterPro" id="IPR032308">
    <property type="entry name" value="TDBD"/>
</dbReference>
<dbReference type="InterPro" id="IPR032310">
    <property type="entry name" value="NLS_NINJA_AFP-like"/>
</dbReference>
<dbReference type="OrthoDB" id="667358at2759"/>
<dbReference type="Pfam" id="PF16135">
    <property type="entry name" value="TDBD"/>
    <property type="match status" value="1"/>
</dbReference>
<keyword evidence="9" id="KW-1185">Reference proteome</keyword>
<dbReference type="InterPro" id="IPR012463">
    <property type="entry name" value="Ninja_motif"/>
</dbReference>